<accession>A0A6I2L6V0</accession>
<dbReference type="InterPro" id="IPR000835">
    <property type="entry name" value="HTH_MarR-typ"/>
</dbReference>
<dbReference type="Gene3D" id="1.10.10.10">
    <property type="entry name" value="Winged helix-like DNA-binding domain superfamily/Winged helix DNA-binding domain"/>
    <property type="match status" value="1"/>
</dbReference>
<evidence type="ECO:0000256" key="1">
    <source>
        <dbReference type="ARBA" id="ARBA00023015"/>
    </source>
</evidence>
<dbReference type="GO" id="GO:0006950">
    <property type="term" value="P:response to stress"/>
    <property type="evidence" value="ECO:0007669"/>
    <property type="project" value="TreeGrafter"/>
</dbReference>
<evidence type="ECO:0000313" key="6">
    <source>
        <dbReference type="Proteomes" id="UP000433309"/>
    </source>
</evidence>
<dbReference type="GO" id="GO:0003700">
    <property type="term" value="F:DNA-binding transcription factor activity"/>
    <property type="evidence" value="ECO:0007669"/>
    <property type="project" value="InterPro"/>
</dbReference>
<dbReference type="EMBL" id="WKJK01000017">
    <property type="protein sequence ID" value="MRW93543.1"/>
    <property type="molecule type" value="Genomic_DNA"/>
</dbReference>
<dbReference type="Pfam" id="PF12802">
    <property type="entry name" value="MarR_2"/>
    <property type="match status" value="1"/>
</dbReference>
<dbReference type="InterPro" id="IPR036388">
    <property type="entry name" value="WH-like_DNA-bd_sf"/>
</dbReference>
<evidence type="ECO:0000256" key="2">
    <source>
        <dbReference type="ARBA" id="ARBA00023125"/>
    </source>
</evidence>
<sequence length="131" mass="14667">MHLYRARQLRGLRDNAHELTHMEYKAMGFFHRHPGATQGDLVNHSGRDKAQLARLLKNLRDQGLLDASPDPADRRITRLALSTQGQQVFHSLNALGQQTSHAAVAGMSSEQLQQLQTLLQLIRANLEADPN</sequence>
<comment type="caution">
    <text evidence="5">The sequence shown here is derived from an EMBL/GenBank/DDBJ whole genome shotgun (WGS) entry which is preliminary data.</text>
</comment>
<dbReference type="InterPro" id="IPR039422">
    <property type="entry name" value="MarR/SlyA-like"/>
</dbReference>
<proteinExistence type="predicted"/>
<evidence type="ECO:0000259" key="4">
    <source>
        <dbReference type="PROSITE" id="PS50995"/>
    </source>
</evidence>
<name>A0A6I2L6V0_9BURK</name>
<keyword evidence="6" id="KW-1185">Reference proteome</keyword>
<keyword evidence="2" id="KW-0238">DNA-binding</keyword>
<dbReference type="Proteomes" id="UP000433309">
    <property type="component" value="Unassembled WGS sequence"/>
</dbReference>
<keyword evidence="1" id="KW-0805">Transcription regulation</keyword>
<gene>
    <name evidence="5" type="ORF">GJ699_26480</name>
</gene>
<organism evidence="5 6">
    <name type="scientific">Duganella guangzhouensis</name>
    <dbReference type="NCBI Taxonomy" id="2666084"/>
    <lineage>
        <taxon>Bacteria</taxon>
        <taxon>Pseudomonadati</taxon>
        <taxon>Pseudomonadota</taxon>
        <taxon>Betaproteobacteria</taxon>
        <taxon>Burkholderiales</taxon>
        <taxon>Oxalobacteraceae</taxon>
        <taxon>Telluria group</taxon>
        <taxon>Duganella</taxon>
    </lineage>
</organism>
<dbReference type="SUPFAM" id="SSF46785">
    <property type="entry name" value="Winged helix' DNA-binding domain"/>
    <property type="match status" value="1"/>
</dbReference>
<evidence type="ECO:0000256" key="3">
    <source>
        <dbReference type="ARBA" id="ARBA00023163"/>
    </source>
</evidence>
<keyword evidence="3" id="KW-0804">Transcription</keyword>
<evidence type="ECO:0000313" key="5">
    <source>
        <dbReference type="EMBL" id="MRW93543.1"/>
    </source>
</evidence>
<dbReference type="SMART" id="SM00347">
    <property type="entry name" value="HTH_MARR"/>
    <property type="match status" value="1"/>
</dbReference>
<dbReference type="PANTHER" id="PTHR33164:SF64">
    <property type="entry name" value="TRANSCRIPTIONAL REGULATOR SLYA"/>
    <property type="match status" value="1"/>
</dbReference>
<dbReference type="GO" id="GO:0003677">
    <property type="term" value="F:DNA binding"/>
    <property type="evidence" value="ECO:0007669"/>
    <property type="project" value="UniProtKB-KW"/>
</dbReference>
<protein>
    <submittedName>
        <fullName evidence="5">MarR family transcriptional regulator</fullName>
    </submittedName>
</protein>
<dbReference type="PROSITE" id="PS50995">
    <property type="entry name" value="HTH_MARR_2"/>
    <property type="match status" value="1"/>
</dbReference>
<dbReference type="PRINTS" id="PR00598">
    <property type="entry name" value="HTHMARR"/>
</dbReference>
<dbReference type="AlphaFoldDB" id="A0A6I2L6V0"/>
<dbReference type="PANTHER" id="PTHR33164">
    <property type="entry name" value="TRANSCRIPTIONAL REGULATOR, MARR FAMILY"/>
    <property type="match status" value="1"/>
</dbReference>
<reference evidence="5 6" key="1">
    <citation type="submission" date="2019-11" db="EMBL/GenBank/DDBJ databases">
        <title>Novel species isolated from a subtropical stream in China.</title>
        <authorList>
            <person name="Lu H."/>
        </authorList>
    </citation>
    <scope>NUCLEOTIDE SEQUENCE [LARGE SCALE GENOMIC DNA]</scope>
    <source>
        <strain evidence="5 6">FT80W</strain>
    </source>
</reference>
<feature type="domain" description="HTH marR-type" evidence="4">
    <location>
        <begin position="1"/>
        <end position="124"/>
    </location>
</feature>
<dbReference type="InterPro" id="IPR036390">
    <property type="entry name" value="WH_DNA-bd_sf"/>
</dbReference>